<organism evidence="1 2">
    <name type="scientific">Mycena rosella</name>
    <name type="common">Pink bonnet</name>
    <name type="synonym">Agaricus rosellus</name>
    <dbReference type="NCBI Taxonomy" id="1033263"/>
    <lineage>
        <taxon>Eukaryota</taxon>
        <taxon>Fungi</taxon>
        <taxon>Dikarya</taxon>
        <taxon>Basidiomycota</taxon>
        <taxon>Agaricomycotina</taxon>
        <taxon>Agaricomycetes</taxon>
        <taxon>Agaricomycetidae</taxon>
        <taxon>Agaricales</taxon>
        <taxon>Marasmiineae</taxon>
        <taxon>Mycenaceae</taxon>
        <taxon>Mycena</taxon>
    </lineage>
</organism>
<accession>A0AAD7CR00</accession>
<evidence type="ECO:0000313" key="2">
    <source>
        <dbReference type="Proteomes" id="UP001221757"/>
    </source>
</evidence>
<dbReference type="AlphaFoldDB" id="A0AAD7CR00"/>
<keyword evidence="2" id="KW-1185">Reference proteome</keyword>
<sequence>MHAAYDYRRAPIVGTLSRRPGFGPRAWCLPVSSILALLACRSSDSAPNAPRCPAQAYLTTWTDVGRLNFRYGHSNSPTADSQTRVSGVAYVPRDGEAHVWARIIELEEDTSTSAHPSLAIPELMRILLDDEELS</sequence>
<comment type="caution">
    <text evidence="1">The sequence shown here is derived from an EMBL/GenBank/DDBJ whole genome shotgun (WGS) entry which is preliminary data.</text>
</comment>
<protein>
    <submittedName>
        <fullName evidence="1">Uncharacterized protein</fullName>
    </submittedName>
</protein>
<reference evidence="1" key="1">
    <citation type="submission" date="2023-03" db="EMBL/GenBank/DDBJ databases">
        <title>Massive genome expansion in bonnet fungi (Mycena s.s.) driven by repeated elements and novel gene families across ecological guilds.</title>
        <authorList>
            <consortium name="Lawrence Berkeley National Laboratory"/>
            <person name="Harder C.B."/>
            <person name="Miyauchi S."/>
            <person name="Viragh M."/>
            <person name="Kuo A."/>
            <person name="Thoen E."/>
            <person name="Andreopoulos B."/>
            <person name="Lu D."/>
            <person name="Skrede I."/>
            <person name="Drula E."/>
            <person name="Henrissat B."/>
            <person name="Morin E."/>
            <person name="Kohler A."/>
            <person name="Barry K."/>
            <person name="LaButti K."/>
            <person name="Morin E."/>
            <person name="Salamov A."/>
            <person name="Lipzen A."/>
            <person name="Mereny Z."/>
            <person name="Hegedus B."/>
            <person name="Baldrian P."/>
            <person name="Stursova M."/>
            <person name="Weitz H."/>
            <person name="Taylor A."/>
            <person name="Grigoriev I.V."/>
            <person name="Nagy L.G."/>
            <person name="Martin F."/>
            <person name="Kauserud H."/>
        </authorList>
    </citation>
    <scope>NUCLEOTIDE SEQUENCE</scope>
    <source>
        <strain evidence="1">CBHHK067</strain>
    </source>
</reference>
<gene>
    <name evidence="1" type="ORF">B0H17DRAFT_1214252</name>
</gene>
<dbReference type="Proteomes" id="UP001221757">
    <property type="component" value="Unassembled WGS sequence"/>
</dbReference>
<evidence type="ECO:0000313" key="1">
    <source>
        <dbReference type="EMBL" id="KAJ7654778.1"/>
    </source>
</evidence>
<dbReference type="EMBL" id="JARKIE010000318">
    <property type="protein sequence ID" value="KAJ7654778.1"/>
    <property type="molecule type" value="Genomic_DNA"/>
</dbReference>
<name>A0AAD7CR00_MYCRO</name>
<proteinExistence type="predicted"/>